<dbReference type="AlphaFoldDB" id="A0A812KYK7"/>
<keyword evidence="2" id="KW-1185">Reference proteome</keyword>
<feature type="non-terminal residue" evidence="1">
    <location>
        <position position="87"/>
    </location>
</feature>
<gene>
    <name evidence="1" type="ORF">SPIL2461_LOCUS3614</name>
</gene>
<dbReference type="EMBL" id="CAJNIZ010004435">
    <property type="protein sequence ID" value="CAE7232574.1"/>
    <property type="molecule type" value="Genomic_DNA"/>
</dbReference>
<evidence type="ECO:0000313" key="1">
    <source>
        <dbReference type="EMBL" id="CAE7232574.1"/>
    </source>
</evidence>
<organism evidence="1 2">
    <name type="scientific">Symbiodinium pilosum</name>
    <name type="common">Dinoflagellate</name>
    <dbReference type="NCBI Taxonomy" id="2952"/>
    <lineage>
        <taxon>Eukaryota</taxon>
        <taxon>Sar</taxon>
        <taxon>Alveolata</taxon>
        <taxon>Dinophyceae</taxon>
        <taxon>Suessiales</taxon>
        <taxon>Symbiodiniaceae</taxon>
        <taxon>Symbiodinium</taxon>
    </lineage>
</organism>
<evidence type="ECO:0000313" key="2">
    <source>
        <dbReference type="Proteomes" id="UP000649617"/>
    </source>
</evidence>
<dbReference type="Proteomes" id="UP000649617">
    <property type="component" value="Unassembled WGS sequence"/>
</dbReference>
<feature type="non-terminal residue" evidence="1">
    <location>
        <position position="1"/>
    </location>
</feature>
<comment type="caution">
    <text evidence="1">The sequence shown here is derived from an EMBL/GenBank/DDBJ whole genome shotgun (WGS) entry which is preliminary data.</text>
</comment>
<name>A0A812KYK7_SYMPI</name>
<accession>A0A812KYK7</accession>
<sequence>ESSEEALPDHIDDVINYLRTNTKEEWSRAEVIDVFKFDRKERFAIRGPNIPHNKYLKLPVWPYQIRANQGHGKTAVDNNPELATATA</sequence>
<dbReference type="SUPFAM" id="SSF56399">
    <property type="entry name" value="ADP-ribosylation"/>
    <property type="match status" value="1"/>
</dbReference>
<proteinExistence type="predicted"/>
<protein>
    <submittedName>
        <fullName evidence="1">Uncharacterized protein</fullName>
    </submittedName>
</protein>
<reference evidence="1" key="1">
    <citation type="submission" date="2021-02" db="EMBL/GenBank/DDBJ databases">
        <authorList>
            <person name="Dougan E. K."/>
            <person name="Rhodes N."/>
            <person name="Thang M."/>
            <person name="Chan C."/>
        </authorList>
    </citation>
    <scope>NUCLEOTIDE SEQUENCE</scope>
</reference>